<accession>A0A3N4HKL4</accession>
<sequence length="104" mass="11618">MDPQTQDEMDELSLGATIIFMQFVGHFMEAKRKRWTLKEFCTTPPFIVRFAIEVWKARGRRAGAVGNNREEIMRERGERESGGGSVVGVLVEGGGGLKSWLAVC</sequence>
<reference evidence="1 2" key="1">
    <citation type="journal article" date="2018" name="Nat. Ecol. Evol.">
        <title>Pezizomycetes genomes reveal the molecular basis of ectomycorrhizal truffle lifestyle.</title>
        <authorList>
            <person name="Murat C."/>
            <person name="Payen T."/>
            <person name="Noel B."/>
            <person name="Kuo A."/>
            <person name="Morin E."/>
            <person name="Chen J."/>
            <person name="Kohler A."/>
            <person name="Krizsan K."/>
            <person name="Balestrini R."/>
            <person name="Da Silva C."/>
            <person name="Montanini B."/>
            <person name="Hainaut M."/>
            <person name="Levati E."/>
            <person name="Barry K.W."/>
            <person name="Belfiori B."/>
            <person name="Cichocki N."/>
            <person name="Clum A."/>
            <person name="Dockter R.B."/>
            <person name="Fauchery L."/>
            <person name="Guy J."/>
            <person name="Iotti M."/>
            <person name="Le Tacon F."/>
            <person name="Lindquist E.A."/>
            <person name="Lipzen A."/>
            <person name="Malagnac F."/>
            <person name="Mello A."/>
            <person name="Molinier V."/>
            <person name="Miyauchi S."/>
            <person name="Poulain J."/>
            <person name="Riccioni C."/>
            <person name="Rubini A."/>
            <person name="Sitrit Y."/>
            <person name="Splivallo R."/>
            <person name="Traeger S."/>
            <person name="Wang M."/>
            <person name="Zifcakova L."/>
            <person name="Wipf D."/>
            <person name="Zambonelli A."/>
            <person name="Paolocci F."/>
            <person name="Nowrousian M."/>
            <person name="Ottonello S."/>
            <person name="Baldrian P."/>
            <person name="Spatafora J.W."/>
            <person name="Henrissat B."/>
            <person name="Nagy L.G."/>
            <person name="Aury J.M."/>
            <person name="Wincker P."/>
            <person name="Grigoriev I.V."/>
            <person name="Bonfante P."/>
            <person name="Martin F.M."/>
        </authorList>
    </citation>
    <scope>NUCLEOTIDE SEQUENCE [LARGE SCALE GENOMIC DNA]</scope>
    <source>
        <strain evidence="1 2">RN42</strain>
    </source>
</reference>
<organism evidence="1 2">
    <name type="scientific">Ascobolus immersus RN42</name>
    <dbReference type="NCBI Taxonomy" id="1160509"/>
    <lineage>
        <taxon>Eukaryota</taxon>
        <taxon>Fungi</taxon>
        <taxon>Dikarya</taxon>
        <taxon>Ascomycota</taxon>
        <taxon>Pezizomycotina</taxon>
        <taxon>Pezizomycetes</taxon>
        <taxon>Pezizales</taxon>
        <taxon>Ascobolaceae</taxon>
        <taxon>Ascobolus</taxon>
    </lineage>
</organism>
<gene>
    <name evidence="1" type="ORF">BJ508DRAFT_314130</name>
</gene>
<evidence type="ECO:0000313" key="1">
    <source>
        <dbReference type="EMBL" id="RPA73078.1"/>
    </source>
</evidence>
<proteinExistence type="predicted"/>
<name>A0A3N4HKL4_ASCIM</name>
<protein>
    <submittedName>
        <fullName evidence="1">Uncharacterized protein</fullName>
    </submittedName>
</protein>
<keyword evidence="2" id="KW-1185">Reference proteome</keyword>
<dbReference type="AlphaFoldDB" id="A0A3N4HKL4"/>
<evidence type="ECO:0000313" key="2">
    <source>
        <dbReference type="Proteomes" id="UP000275078"/>
    </source>
</evidence>
<dbReference type="Proteomes" id="UP000275078">
    <property type="component" value="Unassembled WGS sequence"/>
</dbReference>
<dbReference type="EMBL" id="ML119834">
    <property type="protein sequence ID" value="RPA73078.1"/>
    <property type="molecule type" value="Genomic_DNA"/>
</dbReference>